<reference evidence="5 6" key="1">
    <citation type="submission" date="2014-09" db="EMBL/GenBank/DDBJ databases">
        <title>Alistipes sp. 627, sp. nov., a novel member of the family Rikenellaceae isolated from human faeces.</title>
        <authorList>
            <person name="Shkoporov A.N."/>
            <person name="Chaplin A.V."/>
            <person name="Motuzova O.V."/>
            <person name="Kafarskaia L.I."/>
            <person name="Khokhlova E.V."/>
            <person name="Efimov B.A."/>
        </authorList>
    </citation>
    <scope>NUCLEOTIDE SEQUENCE [LARGE SCALE GENOMIC DNA]</scope>
    <source>
        <strain evidence="5 6">627</strain>
    </source>
</reference>
<dbReference type="InterPro" id="IPR013708">
    <property type="entry name" value="Shikimate_DH-bd_N"/>
</dbReference>
<dbReference type="InterPro" id="IPR046346">
    <property type="entry name" value="Aminoacid_DH-like_N_sf"/>
</dbReference>
<keyword evidence="6" id="KW-1185">Reference proteome</keyword>
<dbReference type="CDD" id="cd01065">
    <property type="entry name" value="NAD_bind_Shikimate_DH"/>
    <property type="match status" value="1"/>
</dbReference>
<dbReference type="Pfam" id="PF08501">
    <property type="entry name" value="Shikimate_dh_N"/>
    <property type="match status" value="1"/>
</dbReference>
<dbReference type="PANTHER" id="PTHR21089">
    <property type="entry name" value="SHIKIMATE DEHYDROGENASE"/>
    <property type="match status" value="1"/>
</dbReference>
<comment type="caution">
    <text evidence="5">The sequence shown here is derived from an EMBL/GenBank/DDBJ whole genome shotgun (WGS) entry which is preliminary data.</text>
</comment>
<keyword evidence="3" id="KW-0028">Amino-acid biosynthesis</keyword>
<proteinExistence type="predicted"/>
<dbReference type="SUPFAM" id="SSF53223">
    <property type="entry name" value="Aminoacid dehydrogenase-like, N-terminal domain"/>
    <property type="match status" value="1"/>
</dbReference>
<accession>A0ABR4YJ28</accession>
<organism evidence="5 6">
    <name type="scientific">Alistipes inops</name>
    <dbReference type="NCBI Taxonomy" id="1501391"/>
    <lineage>
        <taxon>Bacteria</taxon>
        <taxon>Pseudomonadati</taxon>
        <taxon>Bacteroidota</taxon>
        <taxon>Bacteroidia</taxon>
        <taxon>Bacteroidales</taxon>
        <taxon>Rikenellaceae</taxon>
        <taxon>Alistipes</taxon>
    </lineage>
</organism>
<dbReference type="Gene3D" id="3.40.50.720">
    <property type="entry name" value="NAD(P)-binding Rossmann-like Domain"/>
    <property type="match status" value="1"/>
</dbReference>
<evidence type="ECO:0000313" key="5">
    <source>
        <dbReference type="EMBL" id="KHE42071.1"/>
    </source>
</evidence>
<name>A0ABR4YJ28_9BACT</name>
<comment type="pathway">
    <text evidence="1">Metabolic intermediate biosynthesis; chorismate biosynthesis; chorismate from D-erythrose 4-phosphate and phosphoenolpyruvate: step 4/7.</text>
</comment>
<feature type="domain" description="Shikimate dehydrogenase substrate binding N-terminal" evidence="4">
    <location>
        <begin position="6"/>
        <end position="86"/>
    </location>
</feature>
<dbReference type="Gene3D" id="3.40.50.10860">
    <property type="entry name" value="Leucine Dehydrogenase, chain A, domain 1"/>
    <property type="match status" value="1"/>
</dbReference>
<dbReference type="PANTHER" id="PTHR21089:SF1">
    <property type="entry name" value="BIFUNCTIONAL 3-DEHYDROQUINATE DEHYDRATASE_SHIKIMATE DEHYDROGENASE, CHLOROPLASTIC"/>
    <property type="match status" value="1"/>
</dbReference>
<dbReference type="RefSeq" id="WP_035473163.1">
    <property type="nucleotide sequence ID" value="NZ_JRGF01000006.1"/>
</dbReference>
<gene>
    <name evidence="5" type="ORF">LG35_05815</name>
</gene>
<dbReference type="EMBL" id="JRGF01000006">
    <property type="protein sequence ID" value="KHE42071.1"/>
    <property type="molecule type" value="Genomic_DNA"/>
</dbReference>
<evidence type="ECO:0000259" key="4">
    <source>
        <dbReference type="Pfam" id="PF08501"/>
    </source>
</evidence>
<dbReference type="InterPro" id="IPR036291">
    <property type="entry name" value="NAD(P)-bd_dom_sf"/>
</dbReference>
<evidence type="ECO:0000256" key="3">
    <source>
        <dbReference type="ARBA" id="ARBA00023141"/>
    </source>
</evidence>
<evidence type="ECO:0000256" key="2">
    <source>
        <dbReference type="ARBA" id="ARBA00023002"/>
    </source>
</evidence>
<dbReference type="Proteomes" id="UP000030889">
    <property type="component" value="Unassembled WGS sequence"/>
</dbReference>
<keyword evidence="3" id="KW-0057">Aromatic amino acid biosynthesis</keyword>
<keyword evidence="2" id="KW-0560">Oxidoreductase</keyword>
<dbReference type="InterPro" id="IPR022893">
    <property type="entry name" value="Shikimate_DH_fam"/>
</dbReference>
<evidence type="ECO:0000256" key="1">
    <source>
        <dbReference type="ARBA" id="ARBA00004871"/>
    </source>
</evidence>
<evidence type="ECO:0000313" key="6">
    <source>
        <dbReference type="Proteomes" id="UP000030889"/>
    </source>
</evidence>
<protein>
    <recommendedName>
        <fullName evidence="4">Shikimate dehydrogenase substrate binding N-terminal domain-containing protein</fullName>
    </recommendedName>
</protein>
<dbReference type="SUPFAM" id="SSF51735">
    <property type="entry name" value="NAD(P)-binding Rossmann-fold domains"/>
    <property type="match status" value="1"/>
</dbReference>
<sequence>MRSFGLIGYPLAHSFSAEWFAEMFRREGIRDAVYANYPLGSIEELPALLAEHPLLGFNVTAPYKRAVMDYLDQIDPTAERIGAVNCAVRQGDTWKGYNVDWIGFAESLMALTGGECPHALILGSGGAAAAAAYGLDELGMVHATVSRSKKGAGILSYEALTSELLQKYRLLINATPLGTWPDTERFPAIPYEWLTPAHMLYDMVYNPPETAFLRKGREAGASTMNGRRMLEIQARETWKLFLSACR</sequence>